<dbReference type="Ensembl" id="ENSSHAT00000044039.1">
    <property type="protein sequence ID" value="ENSSHAP00000044990.1"/>
    <property type="gene ID" value="ENSSHAG00000022564.1"/>
</dbReference>
<dbReference type="PROSITE" id="PS50240">
    <property type="entry name" value="TRYPSIN_DOM"/>
    <property type="match status" value="1"/>
</dbReference>
<dbReference type="Gene3D" id="2.40.10.10">
    <property type="entry name" value="Trypsin-like serine proteases"/>
    <property type="match status" value="1"/>
</dbReference>
<evidence type="ECO:0000313" key="7">
    <source>
        <dbReference type="Ensembl" id="ENSSHAP00000044990.1"/>
    </source>
</evidence>
<dbReference type="SUPFAM" id="SSF50494">
    <property type="entry name" value="Trypsin-like serine proteases"/>
    <property type="match status" value="1"/>
</dbReference>
<reference evidence="7" key="2">
    <citation type="submission" date="2025-08" db="UniProtKB">
        <authorList>
            <consortium name="Ensembl"/>
        </authorList>
    </citation>
    <scope>IDENTIFICATION</scope>
</reference>
<evidence type="ECO:0000256" key="2">
    <source>
        <dbReference type="ARBA" id="ARBA00022801"/>
    </source>
</evidence>
<dbReference type="GO" id="GO:0004252">
    <property type="term" value="F:serine-type endopeptidase activity"/>
    <property type="evidence" value="ECO:0007669"/>
    <property type="project" value="InterPro"/>
</dbReference>
<evidence type="ECO:0000256" key="5">
    <source>
        <dbReference type="RuleBase" id="RU363034"/>
    </source>
</evidence>
<name>A0A7N4Q066_SARHA</name>
<dbReference type="PROSITE" id="PS00135">
    <property type="entry name" value="TRYPSIN_SER"/>
    <property type="match status" value="1"/>
</dbReference>
<keyword evidence="8" id="KW-1185">Reference proteome</keyword>
<evidence type="ECO:0000256" key="3">
    <source>
        <dbReference type="ARBA" id="ARBA00022825"/>
    </source>
</evidence>
<keyword evidence="2 5" id="KW-0378">Hydrolase</keyword>
<dbReference type="PANTHER" id="PTHR24252">
    <property type="entry name" value="ACROSIN-RELATED"/>
    <property type="match status" value="1"/>
</dbReference>
<dbReference type="InterPro" id="IPR043504">
    <property type="entry name" value="Peptidase_S1_PA_chymotrypsin"/>
</dbReference>
<dbReference type="PANTHER" id="PTHR24252:SF7">
    <property type="entry name" value="HYALIN"/>
    <property type="match status" value="1"/>
</dbReference>
<dbReference type="Pfam" id="PF00089">
    <property type="entry name" value="Trypsin"/>
    <property type="match status" value="1"/>
</dbReference>
<organism evidence="7 8">
    <name type="scientific">Sarcophilus harrisii</name>
    <name type="common">Tasmanian devil</name>
    <name type="synonym">Sarcophilus laniarius</name>
    <dbReference type="NCBI Taxonomy" id="9305"/>
    <lineage>
        <taxon>Eukaryota</taxon>
        <taxon>Metazoa</taxon>
        <taxon>Chordata</taxon>
        <taxon>Craniata</taxon>
        <taxon>Vertebrata</taxon>
        <taxon>Euteleostomi</taxon>
        <taxon>Mammalia</taxon>
        <taxon>Metatheria</taxon>
        <taxon>Dasyuromorphia</taxon>
        <taxon>Dasyuridae</taxon>
        <taxon>Sarcophilus</taxon>
    </lineage>
</organism>
<dbReference type="FunCoup" id="A0A7N4Q066">
    <property type="interactions" value="106"/>
</dbReference>
<dbReference type="PRINTS" id="PR00722">
    <property type="entry name" value="CHYMOTRYPSIN"/>
</dbReference>
<dbReference type="Proteomes" id="UP000007648">
    <property type="component" value="Unassembled WGS sequence"/>
</dbReference>
<dbReference type="AlphaFoldDB" id="A0A7N4Q066"/>
<dbReference type="InterPro" id="IPR009003">
    <property type="entry name" value="Peptidase_S1_PA"/>
</dbReference>
<dbReference type="InterPro" id="IPR033116">
    <property type="entry name" value="TRYPSIN_SER"/>
</dbReference>
<dbReference type="InterPro" id="IPR001314">
    <property type="entry name" value="Peptidase_S1A"/>
</dbReference>
<evidence type="ECO:0000256" key="4">
    <source>
        <dbReference type="ARBA" id="ARBA00023157"/>
    </source>
</evidence>
<dbReference type="GO" id="GO:0006508">
    <property type="term" value="P:proteolysis"/>
    <property type="evidence" value="ECO:0007669"/>
    <property type="project" value="UniProtKB-KW"/>
</dbReference>
<accession>A0A7N4Q066</accession>
<keyword evidence="3 5" id="KW-0720">Serine protease</keyword>
<feature type="domain" description="Peptidase S1" evidence="6">
    <location>
        <begin position="71"/>
        <end position="310"/>
    </location>
</feature>
<dbReference type="InParanoid" id="A0A7N4Q066"/>
<proteinExistence type="predicted"/>
<dbReference type="SMART" id="SM00020">
    <property type="entry name" value="Tryp_SPc"/>
    <property type="match status" value="1"/>
</dbReference>
<dbReference type="CDD" id="cd00190">
    <property type="entry name" value="Tryp_SPc"/>
    <property type="match status" value="1"/>
</dbReference>
<dbReference type="PROSITE" id="PS00134">
    <property type="entry name" value="TRYPSIN_HIS"/>
    <property type="match status" value="1"/>
</dbReference>
<keyword evidence="1 5" id="KW-0645">Protease</keyword>
<dbReference type="InterPro" id="IPR018114">
    <property type="entry name" value="TRYPSIN_HIS"/>
</dbReference>
<protein>
    <recommendedName>
        <fullName evidence="6">Peptidase S1 domain-containing protein</fullName>
    </recommendedName>
</protein>
<dbReference type="InterPro" id="IPR001254">
    <property type="entry name" value="Trypsin_dom"/>
</dbReference>
<evidence type="ECO:0000259" key="6">
    <source>
        <dbReference type="PROSITE" id="PS50240"/>
    </source>
</evidence>
<reference evidence="7" key="3">
    <citation type="submission" date="2025-09" db="UniProtKB">
        <authorList>
            <consortium name="Ensembl"/>
        </authorList>
    </citation>
    <scope>IDENTIFICATION</scope>
</reference>
<keyword evidence="4" id="KW-1015">Disulfide bond</keyword>
<evidence type="ECO:0000313" key="8">
    <source>
        <dbReference type="Proteomes" id="UP000007648"/>
    </source>
</evidence>
<sequence length="422" mass="47222">MAPGTFWNPPHPLRGLPPARGTGLSVLLLRVGRLHLTAPLGRLLSLLLLLLLVPCCQPGLPCGHHHPFRKVISGQAAPLNKWPWQVSLQIYNSHLCGGSLINTEWVLTAAHCILWNFDYTVKLGDVFYFNLGSGTFMTVRDILIHPSYSELIIPKNDLALVRLNSSVNLSQATQPICLPDSKFYVKNGTRCWVTGWGRTEDKRDDYYSYVLQEADVFILERHHCNEILKKYLLVSLFIPYINEKMICAFHPKGKDACQGDSGGPLVCEVGQHTWVQVGIVSWGFGCGKLGIPGLYTRVSSFSKWIIKTINKQRSSCRISSCTPFILLSLQSVLSSFSPTFLQTTFNSRCSLQGLLMNQLLYGKHMPNLKTKYKLVTTVDCGDCFYYDFLIREALGSGAWFLATGDNQCHTTKRGRTSGLQES</sequence>
<dbReference type="FunFam" id="2.40.10.10:FF:000006">
    <property type="entry name" value="Serine proteinase stubble"/>
    <property type="match status" value="1"/>
</dbReference>
<dbReference type="GeneTree" id="ENSGT00940000162829"/>
<evidence type="ECO:0000256" key="1">
    <source>
        <dbReference type="ARBA" id="ARBA00022670"/>
    </source>
</evidence>
<reference evidence="7 8" key="1">
    <citation type="journal article" date="2011" name="Proc. Natl. Acad. Sci. U.S.A.">
        <title>Genetic diversity and population structure of the endangered marsupial Sarcophilus harrisii (Tasmanian devil).</title>
        <authorList>
            <person name="Miller W."/>
            <person name="Hayes V.M."/>
            <person name="Ratan A."/>
            <person name="Petersen D.C."/>
            <person name="Wittekindt N.E."/>
            <person name="Miller J."/>
            <person name="Walenz B."/>
            <person name="Knight J."/>
            <person name="Qi J."/>
            <person name="Zhao F."/>
            <person name="Wang Q."/>
            <person name="Bedoya-Reina O.C."/>
            <person name="Katiyar N."/>
            <person name="Tomsho L.P."/>
            <person name="Kasson L.M."/>
            <person name="Hardie R.A."/>
            <person name="Woodbridge P."/>
            <person name="Tindall E.A."/>
            <person name="Bertelsen M.F."/>
            <person name="Dixon D."/>
            <person name="Pyecroft S."/>
            <person name="Helgen K.M."/>
            <person name="Lesk A.M."/>
            <person name="Pringle T.H."/>
            <person name="Patterson N."/>
            <person name="Zhang Y."/>
            <person name="Kreiss A."/>
            <person name="Woods G.M."/>
            <person name="Jones M.E."/>
            <person name="Schuster S.C."/>
        </authorList>
    </citation>
    <scope>NUCLEOTIDE SEQUENCE [LARGE SCALE GENOMIC DNA]</scope>
</reference>